<dbReference type="AlphaFoldDB" id="A0A829PE15"/>
<dbReference type="PANTHER" id="PTHR19353:SF19">
    <property type="entry name" value="DELTA(5) FATTY ACID DESATURASE C-RELATED"/>
    <property type="match status" value="1"/>
</dbReference>
<dbReference type="InterPro" id="IPR005804">
    <property type="entry name" value="FA_desaturase_dom"/>
</dbReference>
<proteinExistence type="predicted"/>
<gene>
    <name evidence="2" type="ORF">L829_4972</name>
</gene>
<dbReference type="Pfam" id="PF00487">
    <property type="entry name" value="FA_desaturase"/>
    <property type="match status" value="1"/>
</dbReference>
<dbReference type="GO" id="GO:0008610">
    <property type="term" value="P:lipid biosynthetic process"/>
    <property type="evidence" value="ECO:0007669"/>
    <property type="project" value="UniProtKB-ARBA"/>
</dbReference>
<sequence length="140" mass="16143">MRRPICCGNFWSNAVIFCGHFPDGAEKFTVTDMENETRGQWYLRQLLGSANFNAGPTMRLMSGNLCHQIEHHIYPDLPKQRLHEISVRVREICEALRPALHHRVDVVPVREDMAHHRQNSPLPRPVFGTLLRITAPENPQ</sequence>
<evidence type="ECO:0000313" key="3">
    <source>
        <dbReference type="Proteomes" id="UP000019854"/>
    </source>
</evidence>
<dbReference type="EMBL" id="JAOX01000002">
    <property type="protein sequence ID" value="ETZ85351.1"/>
    <property type="molecule type" value="Genomic_DNA"/>
</dbReference>
<evidence type="ECO:0000313" key="2">
    <source>
        <dbReference type="EMBL" id="ETZ85351.1"/>
    </source>
</evidence>
<protein>
    <submittedName>
        <fullName evidence="2">Fatty acid desaturase family protein</fullName>
    </submittedName>
</protein>
<organism evidence="2 3">
    <name type="scientific">Mycobacteroides abscessus MAB_030201_1075</name>
    <dbReference type="NCBI Taxonomy" id="1335410"/>
    <lineage>
        <taxon>Bacteria</taxon>
        <taxon>Bacillati</taxon>
        <taxon>Actinomycetota</taxon>
        <taxon>Actinomycetes</taxon>
        <taxon>Mycobacteriales</taxon>
        <taxon>Mycobacteriaceae</taxon>
        <taxon>Mycobacteroides</taxon>
        <taxon>Mycobacteroides abscessus</taxon>
    </lineage>
</organism>
<reference evidence="2 3" key="1">
    <citation type="submission" date="2014-01" db="EMBL/GenBank/DDBJ databases">
        <authorList>
            <person name="Zelazny A."/>
            <person name="Olivier K."/>
            <person name="Sampaio E.P."/>
            <person name="Holland S.M."/>
            <person name="Tallon L.J."/>
            <person name="Sadzewicz L.K."/>
            <person name="Sengamalay N."/>
            <person name="Fraser C.M."/>
            <person name="Hine E."/>
            <person name="Shefchek K.A."/>
            <person name="Das S.P."/>
            <person name="Shallom S.J."/>
            <person name="Agrawal S."/>
            <person name="Tettelin H."/>
        </authorList>
    </citation>
    <scope>NUCLEOTIDE SEQUENCE [LARGE SCALE GENOMIC DNA]</scope>
    <source>
        <strain evidence="2 3">MAB_030201_1075</strain>
    </source>
</reference>
<dbReference type="PANTHER" id="PTHR19353">
    <property type="entry name" value="FATTY ACID DESATURASE 2"/>
    <property type="match status" value="1"/>
</dbReference>
<dbReference type="Proteomes" id="UP000019854">
    <property type="component" value="Unassembled WGS sequence"/>
</dbReference>
<dbReference type="GO" id="GO:0016717">
    <property type="term" value="F:oxidoreductase activity, acting on paired donors, with oxidation of a pair of donors resulting in the reduction of molecular oxygen to two molecules of water"/>
    <property type="evidence" value="ECO:0007669"/>
    <property type="project" value="TreeGrafter"/>
</dbReference>
<accession>A0A829PE15</accession>
<evidence type="ECO:0000259" key="1">
    <source>
        <dbReference type="Pfam" id="PF00487"/>
    </source>
</evidence>
<comment type="caution">
    <text evidence="2">The sequence shown here is derived from an EMBL/GenBank/DDBJ whole genome shotgun (WGS) entry which is preliminary data.</text>
</comment>
<dbReference type="InterPro" id="IPR012171">
    <property type="entry name" value="Fatty_acid_desaturase"/>
</dbReference>
<name>A0A829PE15_9MYCO</name>
<dbReference type="GO" id="GO:0016020">
    <property type="term" value="C:membrane"/>
    <property type="evidence" value="ECO:0007669"/>
    <property type="project" value="TreeGrafter"/>
</dbReference>
<feature type="domain" description="Fatty acid desaturase" evidence="1">
    <location>
        <begin position="5"/>
        <end position="102"/>
    </location>
</feature>